<sequence>MFPGRTSSCRVVVADDHPLVQIAISQMLSADGDFTVVASANSGEELLHTLQATPCDLIVTDFVMPPFEEASTSNLDGIRLIGLLRRKHPSIPIVVSTTVPNGGILKSMITAGVHGIVGKDEPSQILAQICKSVMSGAKPPVLSPRVAMRLGHYVAPSQIATVQQLSQKESEVVRLFAQGHSLTDIARQLNRAITTVATQKRSAMRKLNVNNNADLIRYAADTGIV</sequence>
<keyword evidence="7" id="KW-1185">Reference proteome</keyword>
<evidence type="ECO:0000256" key="3">
    <source>
        <dbReference type="PROSITE-ProRule" id="PRU00169"/>
    </source>
</evidence>
<feature type="domain" description="Response regulatory" evidence="5">
    <location>
        <begin position="10"/>
        <end position="134"/>
    </location>
</feature>
<name>A0A261THM1_9BORD</name>
<dbReference type="GO" id="GO:0003677">
    <property type="term" value="F:DNA binding"/>
    <property type="evidence" value="ECO:0007669"/>
    <property type="project" value="UniProtKB-KW"/>
</dbReference>
<dbReference type="CDD" id="cd17535">
    <property type="entry name" value="REC_NarL-like"/>
    <property type="match status" value="1"/>
</dbReference>
<gene>
    <name evidence="6" type="ORF">CAL25_17275</name>
</gene>
<dbReference type="InterPro" id="IPR011006">
    <property type="entry name" value="CheY-like_superfamily"/>
</dbReference>
<dbReference type="InterPro" id="IPR016032">
    <property type="entry name" value="Sig_transdc_resp-reg_C-effctor"/>
</dbReference>
<dbReference type="InterPro" id="IPR001789">
    <property type="entry name" value="Sig_transdc_resp-reg_receiver"/>
</dbReference>
<dbReference type="PRINTS" id="PR00038">
    <property type="entry name" value="HTHLUXR"/>
</dbReference>
<dbReference type="SUPFAM" id="SSF46894">
    <property type="entry name" value="C-terminal effector domain of the bipartite response regulators"/>
    <property type="match status" value="1"/>
</dbReference>
<comment type="caution">
    <text evidence="6">The sequence shown here is derived from an EMBL/GenBank/DDBJ whole genome shotgun (WGS) entry which is preliminary data.</text>
</comment>
<dbReference type="SUPFAM" id="SSF52172">
    <property type="entry name" value="CheY-like"/>
    <property type="match status" value="1"/>
</dbReference>
<evidence type="ECO:0000259" key="4">
    <source>
        <dbReference type="PROSITE" id="PS50043"/>
    </source>
</evidence>
<dbReference type="Gene3D" id="1.10.10.10">
    <property type="entry name" value="Winged helix-like DNA-binding domain superfamily/Winged helix DNA-binding domain"/>
    <property type="match status" value="1"/>
</dbReference>
<dbReference type="PROSITE" id="PS50110">
    <property type="entry name" value="RESPONSE_REGULATORY"/>
    <property type="match status" value="1"/>
</dbReference>
<evidence type="ECO:0000313" key="7">
    <source>
        <dbReference type="Proteomes" id="UP000216913"/>
    </source>
</evidence>
<dbReference type="PANTHER" id="PTHR43214">
    <property type="entry name" value="TWO-COMPONENT RESPONSE REGULATOR"/>
    <property type="match status" value="1"/>
</dbReference>
<dbReference type="OrthoDB" id="8585266at2"/>
<protein>
    <recommendedName>
        <fullName evidence="8">DNA-binding response regulator</fullName>
    </recommendedName>
</protein>
<evidence type="ECO:0000256" key="1">
    <source>
        <dbReference type="ARBA" id="ARBA00022553"/>
    </source>
</evidence>
<evidence type="ECO:0008006" key="8">
    <source>
        <dbReference type="Google" id="ProtNLM"/>
    </source>
</evidence>
<dbReference type="GO" id="GO:0000160">
    <property type="term" value="P:phosphorelay signal transduction system"/>
    <property type="evidence" value="ECO:0007669"/>
    <property type="project" value="InterPro"/>
</dbReference>
<dbReference type="AlphaFoldDB" id="A0A261THM1"/>
<reference evidence="6 7" key="1">
    <citation type="submission" date="2017-05" db="EMBL/GenBank/DDBJ databases">
        <title>Complete and WGS of Bordetella genogroups.</title>
        <authorList>
            <person name="Spilker T."/>
            <person name="LiPuma J."/>
        </authorList>
    </citation>
    <scope>NUCLEOTIDE SEQUENCE [LARGE SCALE GENOMIC DNA]</scope>
    <source>
        <strain evidence="6 7">AU10456</strain>
    </source>
</reference>
<dbReference type="Gene3D" id="3.40.50.2300">
    <property type="match status" value="1"/>
</dbReference>
<dbReference type="InterPro" id="IPR000792">
    <property type="entry name" value="Tscrpt_reg_LuxR_C"/>
</dbReference>
<dbReference type="RefSeq" id="WP_094802115.1">
    <property type="nucleotide sequence ID" value="NZ_NEVP01000010.1"/>
</dbReference>
<evidence type="ECO:0000313" key="6">
    <source>
        <dbReference type="EMBL" id="OZI48123.1"/>
    </source>
</evidence>
<dbReference type="InterPro" id="IPR036388">
    <property type="entry name" value="WH-like_DNA-bd_sf"/>
</dbReference>
<evidence type="ECO:0000259" key="5">
    <source>
        <dbReference type="PROSITE" id="PS50110"/>
    </source>
</evidence>
<feature type="modified residue" description="4-aspartylphosphate" evidence="3">
    <location>
        <position position="61"/>
    </location>
</feature>
<dbReference type="CDD" id="cd06170">
    <property type="entry name" value="LuxR_C_like"/>
    <property type="match status" value="1"/>
</dbReference>
<dbReference type="PANTHER" id="PTHR43214:SF17">
    <property type="entry name" value="TRANSCRIPTIONAL REGULATORY PROTEIN RCSB"/>
    <property type="match status" value="1"/>
</dbReference>
<feature type="domain" description="HTH luxR-type" evidence="4">
    <location>
        <begin position="158"/>
        <end position="223"/>
    </location>
</feature>
<dbReference type="EMBL" id="NEVP01000010">
    <property type="protein sequence ID" value="OZI48123.1"/>
    <property type="molecule type" value="Genomic_DNA"/>
</dbReference>
<dbReference type="InterPro" id="IPR039420">
    <property type="entry name" value="WalR-like"/>
</dbReference>
<dbReference type="Proteomes" id="UP000216913">
    <property type="component" value="Unassembled WGS sequence"/>
</dbReference>
<dbReference type="Pfam" id="PF00196">
    <property type="entry name" value="GerE"/>
    <property type="match status" value="1"/>
</dbReference>
<organism evidence="6 7">
    <name type="scientific">Bordetella genomosp. 5</name>
    <dbReference type="NCBI Taxonomy" id="1395608"/>
    <lineage>
        <taxon>Bacteria</taxon>
        <taxon>Pseudomonadati</taxon>
        <taxon>Pseudomonadota</taxon>
        <taxon>Betaproteobacteria</taxon>
        <taxon>Burkholderiales</taxon>
        <taxon>Alcaligenaceae</taxon>
        <taxon>Bordetella</taxon>
    </lineage>
</organism>
<dbReference type="GO" id="GO:0006355">
    <property type="term" value="P:regulation of DNA-templated transcription"/>
    <property type="evidence" value="ECO:0007669"/>
    <property type="project" value="InterPro"/>
</dbReference>
<dbReference type="SMART" id="SM00421">
    <property type="entry name" value="HTH_LUXR"/>
    <property type="match status" value="1"/>
</dbReference>
<accession>A0A261THM1</accession>
<keyword evidence="2" id="KW-0238">DNA-binding</keyword>
<dbReference type="PROSITE" id="PS50043">
    <property type="entry name" value="HTH_LUXR_2"/>
    <property type="match status" value="1"/>
</dbReference>
<keyword evidence="1 3" id="KW-0597">Phosphoprotein</keyword>
<proteinExistence type="predicted"/>
<dbReference type="SMART" id="SM00448">
    <property type="entry name" value="REC"/>
    <property type="match status" value="1"/>
</dbReference>
<dbReference type="InterPro" id="IPR058245">
    <property type="entry name" value="NreC/VraR/RcsB-like_REC"/>
</dbReference>
<evidence type="ECO:0000256" key="2">
    <source>
        <dbReference type="ARBA" id="ARBA00023125"/>
    </source>
</evidence>
<dbReference type="Pfam" id="PF00072">
    <property type="entry name" value="Response_reg"/>
    <property type="match status" value="1"/>
</dbReference>